<keyword evidence="2" id="KW-0521">NADP</keyword>
<keyword evidence="4" id="KW-0560">Oxidoreductase</keyword>
<dbReference type="EC" id="1.5.1.2" evidence="4"/>
<dbReference type="PANTHER" id="PTHR11645:SF13">
    <property type="entry name" value="PYRROLINE-5-CARBOXYLATE REDUCTASE CATALYTIC N-TERMINAL DOMAIN-CONTAINING PROTEIN"/>
    <property type="match status" value="1"/>
</dbReference>
<reference evidence="4 5" key="1">
    <citation type="submission" date="2019-10" db="EMBL/GenBank/DDBJ databases">
        <title>Streptomyces smaragdinus sp. nov. and Streptomyces fabii sp. nov., isolated from the gut of fungus growing-termite Macrotermes natalensis.</title>
        <authorList>
            <person name="Schwitalla J."/>
            <person name="Benndorf R."/>
            <person name="Martin K."/>
            <person name="De Beer W."/>
            <person name="Kaster A.-K."/>
            <person name="Vollmers J."/>
            <person name="Poulsen M."/>
            <person name="Beemelmanns C."/>
        </authorList>
    </citation>
    <scope>NUCLEOTIDE SEQUENCE [LARGE SCALE GENOMIC DNA]</scope>
    <source>
        <strain evidence="4 5">RB5</strain>
    </source>
</reference>
<gene>
    <name evidence="4" type="primary">proC_1</name>
    <name evidence="4" type="ORF">SRB5_47040</name>
</gene>
<dbReference type="Gene3D" id="3.40.50.720">
    <property type="entry name" value="NAD(P)-binding Rossmann-like Domain"/>
    <property type="match status" value="1"/>
</dbReference>
<accession>A0A7K0CM29</accession>
<dbReference type="RefSeq" id="WP_323378352.1">
    <property type="nucleotide sequence ID" value="NZ_WEGJ01000022.1"/>
</dbReference>
<keyword evidence="5" id="KW-1185">Reference proteome</keyword>
<comment type="similarity">
    <text evidence="1">Belongs to the pyrroline-5-carboxylate reductase family.</text>
</comment>
<dbReference type="InterPro" id="IPR036291">
    <property type="entry name" value="NAD(P)-bd_dom_sf"/>
</dbReference>
<dbReference type="EMBL" id="WEGJ01000022">
    <property type="protein sequence ID" value="MQY14536.1"/>
    <property type="molecule type" value="Genomic_DNA"/>
</dbReference>
<dbReference type="SUPFAM" id="SSF51735">
    <property type="entry name" value="NAD(P)-binding Rossmann-fold domains"/>
    <property type="match status" value="1"/>
</dbReference>
<organism evidence="4 5">
    <name type="scientific">Streptomyces smaragdinus</name>
    <dbReference type="NCBI Taxonomy" id="2585196"/>
    <lineage>
        <taxon>Bacteria</taxon>
        <taxon>Bacillati</taxon>
        <taxon>Actinomycetota</taxon>
        <taxon>Actinomycetes</taxon>
        <taxon>Kitasatosporales</taxon>
        <taxon>Streptomycetaceae</taxon>
        <taxon>Streptomyces</taxon>
    </lineage>
</organism>
<evidence type="ECO:0000313" key="4">
    <source>
        <dbReference type="EMBL" id="MQY14536.1"/>
    </source>
</evidence>
<dbReference type="GO" id="GO:0004735">
    <property type="term" value="F:pyrroline-5-carboxylate reductase activity"/>
    <property type="evidence" value="ECO:0007669"/>
    <property type="project" value="UniProtKB-EC"/>
</dbReference>
<dbReference type="InterPro" id="IPR028939">
    <property type="entry name" value="P5C_Rdtase_cat_N"/>
</dbReference>
<dbReference type="PIRSF" id="PIRSF000193">
    <property type="entry name" value="Pyrrol-5-carb_rd"/>
    <property type="match status" value="1"/>
</dbReference>
<dbReference type="AlphaFoldDB" id="A0A7K0CM29"/>
<dbReference type="Pfam" id="PF03807">
    <property type="entry name" value="F420_oxidored"/>
    <property type="match status" value="1"/>
</dbReference>
<proteinExistence type="inferred from homology"/>
<dbReference type="Proteomes" id="UP000466345">
    <property type="component" value="Unassembled WGS sequence"/>
</dbReference>
<feature type="binding site" evidence="2">
    <location>
        <position position="56"/>
    </location>
    <ligand>
        <name>NADPH</name>
        <dbReference type="ChEBI" id="CHEBI:57783"/>
    </ligand>
</feature>
<dbReference type="InterPro" id="IPR000304">
    <property type="entry name" value="Pyrroline-COOH_reductase"/>
</dbReference>
<comment type="caution">
    <text evidence="4">The sequence shown here is derived from an EMBL/GenBank/DDBJ whole genome shotgun (WGS) entry which is preliminary data.</text>
</comment>
<evidence type="ECO:0000259" key="3">
    <source>
        <dbReference type="Pfam" id="PF03807"/>
    </source>
</evidence>
<evidence type="ECO:0000256" key="2">
    <source>
        <dbReference type="PIRSR" id="PIRSR000193-1"/>
    </source>
</evidence>
<feature type="domain" description="Pyrroline-5-carboxylate reductase catalytic N-terminal" evidence="3">
    <location>
        <begin position="3"/>
        <end position="96"/>
    </location>
</feature>
<evidence type="ECO:0000313" key="5">
    <source>
        <dbReference type="Proteomes" id="UP000466345"/>
    </source>
</evidence>
<dbReference type="PANTHER" id="PTHR11645">
    <property type="entry name" value="PYRROLINE-5-CARBOXYLATE REDUCTASE"/>
    <property type="match status" value="1"/>
</dbReference>
<name>A0A7K0CM29_9ACTN</name>
<dbReference type="GO" id="GO:0055129">
    <property type="term" value="P:L-proline biosynthetic process"/>
    <property type="evidence" value="ECO:0007669"/>
    <property type="project" value="TreeGrafter"/>
</dbReference>
<sequence>MQRIGIIGVGEIGRAIATGLHHEAADPPEVALSPRGAAAAAELADRFPGVRVCADNQEVVDRSDLVIIAVRGDQYREALAGLAIPAAKTVVNVMAGVPTEALRDLLGTDAPLIRAIPLPSIAERRSVTAVWPAHPAVDAFFAGLGGALPVPDEHAYNVLSAVTGTLTTHLSYLSALTDWITSRGIDPAPADHYIRGVYQGLARTLSDESHTLPELAANHETPRGNNERIRTTWFTPANARALHEALDGLLADLR</sequence>
<protein>
    <submittedName>
        <fullName evidence="4">Pyrroline-5-carboxylate reductase</fullName>
        <ecNumber evidence="4">1.5.1.2</ecNumber>
    </submittedName>
</protein>
<evidence type="ECO:0000256" key="1">
    <source>
        <dbReference type="ARBA" id="ARBA00005525"/>
    </source>
</evidence>